<proteinExistence type="predicted"/>
<dbReference type="OrthoDB" id="5388486at2759"/>
<feature type="compositionally biased region" description="Acidic residues" evidence="1">
    <location>
        <begin position="241"/>
        <end position="266"/>
    </location>
</feature>
<dbReference type="EMBL" id="LVYI01000002">
    <property type="protein sequence ID" value="OAP63687.1"/>
    <property type="molecule type" value="Genomic_DNA"/>
</dbReference>
<organism evidence="2 3">
    <name type="scientific">Fonsecaea erecta</name>
    <dbReference type="NCBI Taxonomy" id="1367422"/>
    <lineage>
        <taxon>Eukaryota</taxon>
        <taxon>Fungi</taxon>
        <taxon>Dikarya</taxon>
        <taxon>Ascomycota</taxon>
        <taxon>Pezizomycotina</taxon>
        <taxon>Eurotiomycetes</taxon>
        <taxon>Chaetothyriomycetidae</taxon>
        <taxon>Chaetothyriales</taxon>
        <taxon>Herpotrichiellaceae</taxon>
        <taxon>Fonsecaea</taxon>
    </lineage>
</organism>
<feature type="compositionally biased region" description="Acidic residues" evidence="1">
    <location>
        <begin position="582"/>
        <end position="601"/>
    </location>
</feature>
<name>A0A178ZVF7_9EURO</name>
<comment type="caution">
    <text evidence="2">The sequence shown here is derived from an EMBL/GenBank/DDBJ whole genome shotgun (WGS) entry which is preliminary data.</text>
</comment>
<evidence type="ECO:0000313" key="2">
    <source>
        <dbReference type="EMBL" id="OAP63687.1"/>
    </source>
</evidence>
<accession>A0A178ZVF7</accession>
<dbReference type="GO" id="GO:0003700">
    <property type="term" value="F:DNA-binding transcription factor activity"/>
    <property type="evidence" value="ECO:0007669"/>
    <property type="project" value="InterPro"/>
</dbReference>
<feature type="compositionally biased region" description="Basic residues" evidence="1">
    <location>
        <begin position="317"/>
        <end position="329"/>
    </location>
</feature>
<dbReference type="PANTHER" id="PTHR23225:SF2">
    <property type="entry name" value="AT09679P-RELATED"/>
    <property type="match status" value="1"/>
</dbReference>
<feature type="region of interest" description="Disordered" evidence="1">
    <location>
        <begin position="102"/>
        <end position="138"/>
    </location>
</feature>
<dbReference type="AlphaFoldDB" id="A0A178ZVF7"/>
<feature type="region of interest" description="Disordered" evidence="1">
    <location>
        <begin position="226"/>
        <end position="337"/>
    </location>
</feature>
<feature type="compositionally biased region" description="Basic residues" evidence="1">
    <location>
        <begin position="527"/>
        <end position="537"/>
    </location>
</feature>
<reference evidence="2 3" key="1">
    <citation type="submission" date="2016-04" db="EMBL/GenBank/DDBJ databases">
        <title>Draft genome of Fonsecaea erecta CBS 125763.</title>
        <authorList>
            <person name="Weiss V.A."/>
            <person name="Vicente V.A."/>
            <person name="Raittz R.T."/>
            <person name="Moreno L.F."/>
            <person name="De Souza E.M."/>
            <person name="Pedrosa F.O."/>
            <person name="Steffens M.B."/>
            <person name="Faoro H."/>
            <person name="Tadra-Sfeir M.Z."/>
            <person name="Najafzadeh M.J."/>
            <person name="Felipe M.S."/>
            <person name="Teixeira M."/>
            <person name="Sun J."/>
            <person name="Xi L."/>
            <person name="Gomes R."/>
            <person name="De Azevedo C.M."/>
            <person name="Salgado C.G."/>
            <person name="Da Silva M.B."/>
            <person name="Nascimento M.F."/>
            <person name="Queiroz-Telles F."/>
            <person name="Attili D.S."/>
            <person name="Gorbushina A."/>
        </authorList>
    </citation>
    <scope>NUCLEOTIDE SEQUENCE [LARGE SCALE GENOMIC DNA]</scope>
    <source>
        <strain evidence="2 3">CBS 125763</strain>
    </source>
</reference>
<dbReference type="Proteomes" id="UP000078343">
    <property type="component" value="Unassembled WGS sequence"/>
</dbReference>
<evidence type="ECO:0000256" key="1">
    <source>
        <dbReference type="SAM" id="MobiDB-lite"/>
    </source>
</evidence>
<dbReference type="RefSeq" id="XP_018697054.1">
    <property type="nucleotide sequence ID" value="XM_018834430.1"/>
</dbReference>
<feature type="compositionally biased region" description="Basic and acidic residues" evidence="1">
    <location>
        <begin position="285"/>
        <end position="302"/>
    </location>
</feature>
<dbReference type="GeneID" id="30007084"/>
<keyword evidence="3" id="KW-1185">Reference proteome</keyword>
<gene>
    <name evidence="2" type="ORF">AYL99_02914</name>
</gene>
<dbReference type="InterPro" id="IPR039970">
    <property type="entry name" value="TF_Grauzone"/>
</dbReference>
<feature type="compositionally biased region" description="Acidic residues" evidence="1">
    <location>
        <begin position="559"/>
        <end position="571"/>
    </location>
</feature>
<evidence type="ECO:0008006" key="4">
    <source>
        <dbReference type="Google" id="ProtNLM"/>
    </source>
</evidence>
<protein>
    <recommendedName>
        <fullName evidence="4">C2H2-type domain-containing protein</fullName>
    </recommendedName>
</protein>
<dbReference type="PANTHER" id="PTHR23225">
    <property type="entry name" value="ZINC FINGER PROTEIN"/>
    <property type="match status" value="1"/>
</dbReference>
<sequence>MHYHSHYQDVLGSEGPEYVYRGSDDHGTPPRYWYNPGEFHSINPLLDMSAPYQSAEGFQYSCASYDPVAQGFSYRSMWETGDRALPQLNGFDTDRRDIDHFRHLRHPSPTDPLGFTLSSNSDSSISDHARSPEAARSSLTVPLTHSPVGYWPAPMATSSATGHGWTRQPVFMSSHPSTPVPTNHTVPSMRHLQVTPDPEHYDEPVDMKETFPSRINFPMELELSEQLASPPDSGLDQPGHDDDDNDDEMMKDEEEVAGVTETDNDPEFSPRRNVTRRQFGTTRGHSLDEEPRRLKAVIDPKVRVQKRAQASDTPHSGRSRPKTKKKPRALRNDESGSKHFPCAFHHYGCFATFGNKNEWKRHVSSQHVQLGLYRCDLGTCSAETARTQDKGYNDFNRKDLFTQHCRRMHAPWAASKKGEDDVSKKERDNFEKELEDIRARCWIDRRQAPQKTKCGFCGKKFVDGKESRGWDERMEHVGRHFERDHVKSKDEEVDDGLRQWAIAEGLVKKDKKGEYWLVGFEPAQPSRRAHGQRRSRRFIKEEEEEAEEVGESHSGVDNNEADDDDDDDDADTSDRGPSIKTEDDDEEDDAECDTDAEAEED</sequence>
<evidence type="ECO:0000313" key="3">
    <source>
        <dbReference type="Proteomes" id="UP000078343"/>
    </source>
</evidence>
<feature type="region of interest" description="Disordered" evidence="1">
    <location>
        <begin position="522"/>
        <end position="601"/>
    </location>
</feature>